<comment type="caution">
    <text evidence="6">The sequence shown here is derived from an EMBL/GenBank/DDBJ whole genome shotgun (WGS) entry which is preliminary data.</text>
</comment>
<dbReference type="AlphaFoldDB" id="A0A929RZE3"/>
<dbReference type="GO" id="GO:0003677">
    <property type="term" value="F:DNA binding"/>
    <property type="evidence" value="ECO:0007669"/>
    <property type="project" value="UniProtKB-KW"/>
</dbReference>
<evidence type="ECO:0000313" key="7">
    <source>
        <dbReference type="Proteomes" id="UP000704068"/>
    </source>
</evidence>
<dbReference type="Gene3D" id="3.40.190.290">
    <property type="match status" value="1"/>
</dbReference>
<dbReference type="PRINTS" id="PR00039">
    <property type="entry name" value="HTHLYSR"/>
</dbReference>
<feature type="domain" description="HTH lysR-type" evidence="5">
    <location>
        <begin position="17"/>
        <end position="74"/>
    </location>
</feature>
<organism evidence="6 7">
    <name type="scientific">Alloprevotella tannerae</name>
    <dbReference type="NCBI Taxonomy" id="76122"/>
    <lineage>
        <taxon>Bacteria</taxon>
        <taxon>Pseudomonadati</taxon>
        <taxon>Bacteroidota</taxon>
        <taxon>Bacteroidia</taxon>
        <taxon>Bacteroidales</taxon>
        <taxon>Prevotellaceae</taxon>
        <taxon>Alloprevotella</taxon>
    </lineage>
</organism>
<dbReference type="Proteomes" id="UP000704068">
    <property type="component" value="Unassembled WGS sequence"/>
</dbReference>
<protein>
    <submittedName>
        <fullName evidence="6">LysR family transcriptional regulator</fullName>
    </submittedName>
</protein>
<keyword evidence="2" id="KW-0805">Transcription regulation</keyword>
<keyword evidence="3" id="KW-0238">DNA-binding</keyword>
<dbReference type="SUPFAM" id="SSF46785">
    <property type="entry name" value="Winged helix' DNA-binding domain"/>
    <property type="match status" value="1"/>
</dbReference>
<dbReference type="SUPFAM" id="SSF53850">
    <property type="entry name" value="Periplasmic binding protein-like II"/>
    <property type="match status" value="1"/>
</dbReference>
<keyword evidence="4" id="KW-0804">Transcription</keyword>
<evidence type="ECO:0000313" key="6">
    <source>
        <dbReference type="EMBL" id="MBF0970859.1"/>
    </source>
</evidence>
<evidence type="ECO:0000259" key="5">
    <source>
        <dbReference type="PROSITE" id="PS50931"/>
    </source>
</evidence>
<reference evidence="6" key="1">
    <citation type="submission" date="2020-04" db="EMBL/GenBank/DDBJ databases">
        <title>Deep metagenomics examines the oral microbiome during advanced dental caries in children, revealing novel taxa and co-occurrences with host molecules.</title>
        <authorList>
            <person name="Baker J.L."/>
            <person name="Morton J.T."/>
            <person name="Dinis M."/>
            <person name="Alvarez R."/>
            <person name="Tran N.C."/>
            <person name="Knight R."/>
            <person name="Edlund A."/>
        </authorList>
    </citation>
    <scope>NUCLEOTIDE SEQUENCE</scope>
    <source>
        <strain evidence="6">JCVI_34_bin.1</strain>
    </source>
</reference>
<sequence>MLKWHAVAPALSITERMELRQLHYFIAVAEQLNFSTAAKSLCITQSTLSQQIKQLEEELGVRLLECNSHEVVLTEPGEAFLPNARRTIDDAETSKLYIRDLQHLKTGVLNVGVTYSFHPIMTETVLTFMRRFPAIRLNIFYKRMEDLLEDLQKRQVDFVLSYKPLHALPSIKSRELFRTQLAAITAVDHPLAGQKSVTLKELAQCDLALPTNGLQARNFFNRFAEKSDLHFNVRFQLNVVHMLLDLVGRSRLVSVLSASTVKGHQEVVAIPIDLPENEMIGCIHTLEGAYEKYAAKEFLQLLRQQNDLQEMVNSM</sequence>
<dbReference type="EMBL" id="JABZGR010000026">
    <property type="protein sequence ID" value="MBF0970859.1"/>
    <property type="molecule type" value="Genomic_DNA"/>
</dbReference>
<dbReference type="InterPro" id="IPR000847">
    <property type="entry name" value="LysR_HTH_N"/>
</dbReference>
<dbReference type="GO" id="GO:0005829">
    <property type="term" value="C:cytosol"/>
    <property type="evidence" value="ECO:0007669"/>
    <property type="project" value="TreeGrafter"/>
</dbReference>
<dbReference type="GO" id="GO:0003700">
    <property type="term" value="F:DNA-binding transcription factor activity"/>
    <property type="evidence" value="ECO:0007669"/>
    <property type="project" value="InterPro"/>
</dbReference>
<proteinExistence type="inferred from homology"/>
<dbReference type="FunFam" id="1.10.10.10:FF:000001">
    <property type="entry name" value="LysR family transcriptional regulator"/>
    <property type="match status" value="1"/>
</dbReference>
<dbReference type="InterPro" id="IPR036390">
    <property type="entry name" value="WH_DNA-bd_sf"/>
</dbReference>
<dbReference type="InterPro" id="IPR005119">
    <property type="entry name" value="LysR_subst-bd"/>
</dbReference>
<evidence type="ECO:0000256" key="3">
    <source>
        <dbReference type="ARBA" id="ARBA00023125"/>
    </source>
</evidence>
<dbReference type="PANTHER" id="PTHR30419">
    <property type="entry name" value="HTH-TYPE TRANSCRIPTIONAL REGULATOR YBHD"/>
    <property type="match status" value="1"/>
</dbReference>
<evidence type="ECO:0000256" key="2">
    <source>
        <dbReference type="ARBA" id="ARBA00023015"/>
    </source>
</evidence>
<dbReference type="Gene3D" id="1.10.10.10">
    <property type="entry name" value="Winged helix-like DNA-binding domain superfamily/Winged helix DNA-binding domain"/>
    <property type="match status" value="1"/>
</dbReference>
<evidence type="ECO:0000256" key="1">
    <source>
        <dbReference type="ARBA" id="ARBA00009437"/>
    </source>
</evidence>
<dbReference type="InterPro" id="IPR036388">
    <property type="entry name" value="WH-like_DNA-bd_sf"/>
</dbReference>
<name>A0A929RZE3_9BACT</name>
<dbReference type="InterPro" id="IPR050950">
    <property type="entry name" value="HTH-type_LysR_regulators"/>
</dbReference>
<dbReference type="PROSITE" id="PS50931">
    <property type="entry name" value="HTH_LYSR"/>
    <property type="match status" value="1"/>
</dbReference>
<comment type="similarity">
    <text evidence="1">Belongs to the LysR transcriptional regulatory family.</text>
</comment>
<evidence type="ECO:0000256" key="4">
    <source>
        <dbReference type="ARBA" id="ARBA00023163"/>
    </source>
</evidence>
<gene>
    <name evidence="6" type="ORF">HXK21_07450</name>
</gene>
<dbReference type="Pfam" id="PF03466">
    <property type="entry name" value="LysR_substrate"/>
    <property type="match status" value="1"/>
</dbReference>
<dbReference type="Pfam" id="PF00126">
    <property type="entry name" value="HTH_1"/>
    <property type="match status" value="1"/>
</dbReference>
<dbReference type="CDD" id="cd05466">
    <property type="entry name" value="PBP2_LTTR_substrate"/>
    <property type="match status" value="1"/>
</dbReference>
<accession>A0A929RZE3</accession>